<dbReference type="AlphaFoldDB" id="A0A0S2W468"/>
<keyword evidence="3" id="KW-0645">Protease</keyword>
<evidence type="ECO:0000256" key="7">
    <source>
        <dbReference type="PIRSR" id="PIRSR001123-1"/>
    </source>
</evidence>
<dbReference type="Proteomes" id="UP000064844">
    <property type="component" value="Chromosome"/>
</dbReference>
<accession>A0A0S2W468</accession>
<comment type="similarity">
    <text evidence="1 6">Belongs to the peptidase M42 family.</text>
</comment>
<dbReference type="GO" id="GO:0046872">
    <property type="term" value="F:metal ion binding"/>
    <property type="evidence" value="ECO:0007669"/>
    <property type="project" value="UniProtKB-UniRule"/>
</dbReference>
<evidence type="ECO:0000256" key="2">
    <source>
        <dbReference type="ARBA" id="ARBA00022438"/>
    </source>
</evidence>
<dbReference type="SUPFAM" id="SSF53187">
    <property type="entry name" value="Zn-dependent exopeptidases"/>
    <property type="match status" value="1"/>
</dbReference>
<dbReference type="EMBL" id="CP011307">
    <property type="protein sequence ID" value="ALP94047.1"/>
    <property type="molecule type" value="Genomic_DNA"/>
</dbReference>
<dbReference type="InterPro" id="IPR008007">
    <property type="entry name" value="Peptidase_M42"/>
</dbReference>
<evidence type="ECO:0000256" key="1">
    <source>
        <dbReference type="ARBA" id="ARBA00006272"/>
    </source>
</evidence>
<feature type="active site" description="Proton acceptor" evidence="7">
    <location>
        <position position="194"/>
    </location>
</feature>
<dbReference type="Gene3D" id="2.40.30.40">
    <property type="entry name" value="Peptidase M42, domain 2"/>
    <property type="match status" value="1"/>
</dbReference>
<evidence type="ECO:0000256" key="4">
    <source>
        <dbReference type="ARBA" id="ARBA00022723"/>
    </source>
</evidence>
<dbReference type="GO" id="GO:0006508">
    <property type="term" value="P:proteolysis"/>
    <property type="evidence" value="ECO:0007669"/>
    <property type="project" value="UniProtKB-KW"/>
</dbReference>
<dbReference type="Gene3D" id="3.40.630.10">
    <property type="entry name" value="Zn peptidases"/>
    <property type="match status" value="1"/>
</dbReference>
<dbReference type="CDD" id="cd05656">
    <property type="entry name" value="M42_Frv"/>
    <property type="match status" value="1"/>
</dbReference>
<feature type="binding site" evidence="8">
    <location>
        <position position="195"/>
    </location>
    <ligand>
        <name>Zn(2+)</name>
        <dbReference type="ChEBI" id="CHEBI:29105"/>
        <label>2</label>
    </ligand>
</feature>
<keyword evidence="5" id="KW-0378">Hydrolase</keyword>
<feature type="binding site" evidence="8">
    <location>
        <position position="217"/>
    </location>
    <ligand>
        <name>Zn(2+)</name>
        <dbReference type="ChEBI" id="CHEBI:29105"/>
        <label>1</label>
    </ligand>
</feature>
<evidence type="ECO:0000256" key="8">
    <source>
        <dbReference type="PIRSR" id="PIRSR001123-2"/>
    </source>
</evidence>
<protein>
    <submittedName>
        <fullName evidence="9">Deblocking aminopeptidase</fullName>
    </submittedName>
</protein>
<dbReference type="InterPro" id="IPR023367">
    <property type="entry name" value="Peptidase_M42_dom2"/>
</dbReference>
<dbReference type="PANTHER" id="PTHR32481">
    <property type="entry name" value="AMINOPEPTIDASE"/>
    <property type="match status" value="1"/>
</dbReference>
<dbReference type="RefSeq" id="WP_058117717.1">
    <property type="nucleotide sequence ID" value="NZ_CP011307.1"/>
</dbReference>
<reference evidence="9 10" key="1">
    <citation type="journal article" date="2015" name="Nat. Commun.">
        <title>Production of butyrate from lysine and the Amadori product fructoselysine by a human gut commensal.</title>
        <authorList>
            <person name="Bui T.P."/>
            <person name="Ritari J."/>
            <person name="Boeren S."/>
            <person name="de Waard P."/>
            <person name="Plugge C.M."/>
            <person name="de Vos W.M."/>
        </authorList>
    </citation>
    <scope>NUCLEOTIDE SEQUENCE [LARGE SCALE GENOMIC DNA]</scope>
    <source>
        <strain evidence="9 10">AF211</strain>
    </source>
</reference>
<feature type="binding site" evidence="8">
    <location>
        <position position="164"/>
    </location>
    <ligand>
        <name>Zn(2+)</name>
        <dbReference type="ChEBI" id="CHEBI:29105"/>
        <label>1</label>
    </ligand>
</feature>
<sequence>MNILKTLQSLNACHGPSGDEAEVASLLEKLAMPFVDECRRDTMGNLIAHKKGAGSRVLFAAHMDSIGFIATYIEKEGFVRFCKVGGLHAPDLIATPVRFKNGVRGVICLNEGVEPKEMTLEDLYIDIGAHDEEEARAMVGIGDTAVYDTPTFGAGDRLVSPYMDNRISCIVLLMAMEQFQKSENDLYFVFTVQEELGLRGAKTAAYAIDPDYGIAVDVTVSADELGSKHSGSSRLGGGAAIKVMDSSIICHPEMVSKLSALAGERGIDVQMDVIRSGGTDAGSIYTTKMGVLTGGISIPCRYVHTPQEMVDRGDVEACARLVCAFAEASL</sequence>
<dbReference type="InterPro" id="IPR051464">
    <property type="entry name" value="Peptidase_M42_aminopept"/>
</dbReference>
<dbReference type="GO" id="GO:0004177">
    <property type="term" value="F:aminopeptidase activity"/>
    <property type="evidence" value="ECO:0007669"/>
    <property type="project" value="UniProtKB-UniRule"/>
</dbReference>
<reference evidence="10" key="2">
    <citation type="submission" date="2015-04" db="EMBL/GenBank/DDBJ databases">
        <title>A butyrogenic pathway from the amino acid lysine in a human gut commensal.</title>
        <authorList>
            <person name="de Vos W.M."/>
            <person name="Bui N.T.P."/>
            <person name="Plugge C.M."/>
            <person name="Ritari J."/>
        </authorList>
    </citation>
    <scope>NUCLEOTIDE SEQUENCE [LARGE SCALE GENOMIC DNA]</scope>
    <source>
        <strain evidence="10">AF211</strain>
    </source>
</reference>
<gene>
    <name evidence="9" type="ORF">IB211_01656c</name>
</gene>
<evidence type="ECO:0000256" key="3">
    <source>
        <dbReference type="ARBA" id="ARBA00022670"/>
    </source>
</evidence>
<evidence type="ECO:0000313" key="9">
    <source>
        <dbReference type="EMBL" id="ALP94047.1"/>
    </source>
</evidence>
<dbReference type="SUPFAM" id="SSF101821">
    <property type="entry name" value="Aminopeptidase/glucanase lid domain"/>
    <property type="match status" value="1"/>
</dbReference>
<evidence type="ECO:0000313" key="10">
    <source>
        <dbReference type="Proteomes" id="UP000064844"/>
    </source>
</evidence>
<dbReference type="Pfam" id="PF05343">
    <property type="entry name" value="Peptidase_M42"/>
    <property type="match status" value="1"/>
</dbReference>
<dbReference type="PANTHER" id="PTHR32481:SF0">
    <property type="entry name" value="AMINOPEPTIDASE YPDE-RELATED"/>
    <property type="match status" value="1"/>
</dbReference>
<evidence type="ECO:0000256" key="5">
    <source>
        <dbReference type="ARBA" id="ARBA00022801"/>
    </source>
</evidence>
<feature type="binding site" evidence="8">
    <location>
        <position position="304"/>
    </location>
    <ligand>
        <name>Zn(2+)</name>
        <dbReference type="ChEBI" id="CHEBI:29105"/>
        <label>2</label>
    </ligand>
</feature>
<dbReference type="KEGG" id="ibu:IB211_01656c"/>
<dbReference type="eggNOG" id="COG1363">
    <property type="taxonomic scope" value="Bacteria"/>
</dbReference>
<feature type="binding site" evidence="8">
    <location>
        <position position="164"/>
    </location>
    <ligand>
        <name>Zn(2+)</name>
        <dbReference type="ChEBI" id="CHEBI:29105"/>
        <label>2</label>
    </ligand>
</feature>
<evidence type="ECO:0000256" key="6">
    <source>
        <dbReference type="PIRNR" id="PIRNR001123"/>
    </source>
</evidence>
<feature type="binding site" evidence="8">
    <location>
        <position position="62"/>
    </location>
    <ligand>
        <name>Zn(2+)</name>
        <dbReference type="ChEBI" id="CHEBI:29105"/>
        <label>1</label>
    </ligand>
</feature>
<proteinExistence type="inferred from homology"/>
<keyword evidence="10" id="KW-1185">Reference proteome</keyword>
<comment type="cofactor">
    <cofactor evidence="8">
        <name>a divalent metal cation</name>
        <dbReference type="ChEBI" id="CHEBI:60240"/>
    </cofactor>
    <text evidence="8">Binds 2 divalent metal cations per subunit.</text>
</comment>
<dbReference type="PIRSF" id="PIRSF001123">
    <property type="entry name" value="PepA_GA"/>
    <property type="match status" value="1"/>
</dbReference>
<keyword evidence="2 9" id="KW-0031">Aminopeptidase</keyword>
<keyword evidence="4 8" id="KW-0479">Metal-binding</keyword>
<dbReference type="STRING" id="1297617.IB211_01656c"/>
<organism evidence="9 10">
    <name type="scientific">Intestinimonas butyriciproducens</name>
    <dbReference type="NCBI Taxonomy" id="1297617"/>
    <lineage>
        <taxon>Bacteria</taxon>
        <taxon>Bacillati</taxon>
        <taxon>Bacillota</taxon>
        <taxon>Clostridia</taxon>
        <taxon>Eubacteriales</taxon>
        <taxon>Intestinimonas</taxon>
    </lineage>
</organism>
<name>A0A0S2W468_9FIRM</name>